<dbReference type="GeneID" id="93844438"/>
<evidence type="ECO:0000313" key="13">
    <source>
        <dbReference type="Proteomes" id="UP000321057"/>
    </source>
</evidence>
<evidence type="ECO:0000313" key="10">
    <source>
        <dbReference type="EMBL" id="SUM34523.1"/>
    </source>
</evidence>
<dbReference type="Proteomes" id="UP000255277">
    <property type="component" value="Unassembled WGS sequence"/>
</dbReference>
<dbReference type="Gene3D" id="1.10.10.10">
    <property type="entry name" value="Winged helix-like DNA-binding domain superfamily/Winged helix DNA-binding domain"/>
    <property type="match status" value="1"/>
</dbReference>
<dbReference type="InterPro" id="IPR055166">
    <property type="entry name" value="Transc_reg_Sar_Rot_HTH"/>
</dbReference>
<dbReference type="PANTHER" id="PTHR33164:SF56">
    <property type="entry name" value="HTH-TYPE TRANSCRIPTIONAL REGULATOR MHQR"/>
    <property type="match status" value="1"/>
</dbReference>
<reference evidence="10 11" key="2">
    <citation type="submission" date="2018-06" db="EMBL/GenBank/DDBJ databases">
        <authorList>
            <consortium name="Pathogen Informatics"/>
            <person name="Doyle S."/>
        </authorList>
    </citation>
    <scope>NUCLEOTIDE SEQUENCE [LARGE SCALE GENOMIC DNA]</scope>
    <source>
        <strain evidence="10 11">NCTC12195</strain>
    </source>
</reference>
<evidence type="ECO:0000313" key="9">
    <source>
        <dbReference type="EMBL" id="RIL44034.1"/>
    </source>
</evidence>
<feature type="domain" description="Transcriptional regulator SarA/SarZ/Rot-like helix-turn-helix" evidence="7">
    <location>
        <begin position="21"/>
        <end position="107"/>
    </location>
</feature>
<dbReference type="GO" id="GO:0003700">
    <property type="term" value="F:DNA-binding transcription factor activity"/>
    <property type="evidence" value="ECO:0007669"/>
    <property type="project" value="InterPro"/>
</dbReference>
<dbReference type="InterPro" id="IPR036390">
    <property type="entry name" value="WH_DNA-bd_sf"/>
</dbReference>
<accession>A0A0D0SQH8</accession>
<keyword evidence="1" id="KW-0678">Repressor</keyword>
<gene>
    <name evidence="10" type="primary">sarR</name>
    <name evidence="9" type="ORF">BUZ01_05220</name>
    <name evidence="10" type="ORF">NCTC12195_04048</name>
    <name evidence="8" type="ORF">SGA02_15420</name>
</gene>
<organism evidence="9 12">
    <name type="scientific">Staphylococcus gallinarum</name>
    <dbReference type="NCBI Taxonomy" id="1293"/>
    <lineage>
        <taxon>Bacteria</taxon>
        <taxon>Bacillati</taxon>
        <taxon>Bacillota</taxon>
        <taxon>Bacilli</taxon>
        <taxon>Bacillales</taxon>
        <taxon>Staphylococcaceae</taxon>
        <taxon>Staphylococcus</taxon>
    </lineage>
</organism>
<protein>
    <submittedName>
        <fullName evidence="10">Accessory regulator R</fullName>
    </submittedName>
    <submittedName>
        <fullName evidence="9">MarR family transcriptional regulator</fullName>
    </submittedName>
</protein>
<evidence type="ECO:0000313" key="8">
    <source>
        <dbReference type="EMBL" id="GEQ05714.1"/>
    </source>
</evidence>
<name>A0A0D0SQH8_STAGA</name>
<dbReference type="NCBIfam" id="TIGR01889">
    <property type="entry name" value="Staph_reg_Sar"/>
    <property type="match status" value="1"/>
</dbReference>
<dbReference type="STRING" id="1293.SH09_08010"/>
<keyword evidence="5" id="KW-0010">Activator</keyword>
<keyword evidence="3" id="KW-0843">Virulence</keyword>
<evidence type="ECO:0000256" key="3">
    <source>
        <dbReference type="ARBA" id="ARBA00023026"/>
    </source>
</evidence>
<evidence type="ECO:0000259" key="7">
    <source>
        <dbReference type="Pfam" id="PF22381"/>
    </source>
</evidence>
<sequence length="115" mass="13743">MEQQKFKTLNELIATYQQGKKFFKSSKKQFKLNYEEIYILNYLYNCNSNEITAKEIALSSDLKPYYLTKALQKLIKMEFLSKKRSQIDERTVVVYIDDQQRAKITQIIEQLQSQL</sequence>
<dbReference type="InterPro" id="IPR039422">
    <property type="entry name" value="MarR/SlyA-like"/>
</dbReference>
<reference evidence="9 12" key="1">
    <citation type="journal article" date="2016" name="Front. Microbiol.">
        <title>Comprehensive Phylogenetic Analysis of Bovine Non-aureus Staphylococci Species Based on Whole-Genome Sequencing.</title>
        <authorList>
            <person name="Naushad S."/>
            <person name="Barkema H.W."/>
            <person name="Luby C."/>
            <person name="Condas L.A."/>
            <person name="Nobrega D.B."/>
            <person name="Carson D.A."/>
            <person name="De Buck J."/>
        </authorList>
    </citation>
    <scope>NUCLEOTIDE SEQUENCE [LARGE SCALE GENOMIC DNA]</scope>
    <source>
        <strain evidence="9 12">SNUC 1388</strain>
    </source>
</reference>
<keyword evidence="4" id="KW-0238">DNA-binding</keyword>
<evidence type="ECO:0000256" key="2">
    <source>
        <dbReference type="ARBA" id="ARBA00023015"/>
    </source>
</evidence>
<dbReference type="Proteomes" id="UP000321057">
    <property type="component" value="Unassembled WGS sequence"/>
</dbReference>
<dbReference type="EMBL" id="BKAX01000004">
    <property type="protein sequence ID" value="GEQ05714.1"/>
    <property type="molecule type" value="Genomic_DNA"/>
</dbReference>
<evidence type="ECO:0000256" key="5">
    <source>
        <dbReference type="ARBA" id="ARBA00023159"/>
    </source>
</evidence>
<evidence type="ECO:0000256" key="6">
    <source>
        <dbReference type="ARBA" id="ARBA00023163"/>
    </source>
</evidence>
<dbReference type="AlphaFoldDB" id="A0A0D0SQH8"/>
<dbReference type="PANTHER" id="PTHR33164">
    <property type="entry name" value="TRANSCRIPTIONAL REGULATOR, MARR FAMILY"/>
    <property type="match status" value="1"/>
</dbReference>
<dbReference type="Proteomes" id="UP000283576">
    <property type="component" value="Unassembled WGS sequence"/>
</dbReference>
<dbReference type="SUPFAM" id="SSF46785">
    <property type="entry name" value="Winged helix' DNA-binding domain"/>
    <property type="match status" value="1"/>
</dbReference>
<dbReference type="InterPro" id="IPR010166">
    <property type="entry name" value="SarA/Rot_dom"/>
</dbReference>
<reference evidence="8 13" key="3">
    <citation type="submission" date="2019-07" db="EMBL/GenBank/DDBJ databases">
        <title>Whole genome shotgun sequence of Staphylococcus gallinarum NBRC 109767.</title>
        <authorList>
            <person name="Hosoyama A."/>
            <person name="Uohara A."/>
            <person name="Ohji S."/>
            <person name="Ichikawa N."/>
        </authorList>
    </citation>
    <scope>NUCLEOTIDE SEQUENCE [LARGE SCALE GENOMIC DNA]</scope>
    <source>
        <strain evidence="8 13">NBRC 109767</strain>
    </source>
</reference>
<dbReference type="EMBL" id="UHDK01000001">
    <property type="protein sequence ID" value="SUM34523.1"/>
    <property type="molecule type" value="Genomic_DNA"/>
</dbReference>
<dbReference type="InterPro" id="IPR036388">
    <property type="entry name" value="WH-like_DNA-bd_sf"/>
</dbReference>
<keyword evidence="2" id="KW-0805">Transcription regulation</keyword>
<dbReference type="OrthoDB" id="2408991at2"/>
<evidence type="ECO:0000313" key="11">
    <source>
        <dbReference type="Proteomes" id="UP000255277"/>
    </source>
</evidence>
<proteinExistence type="predicted"/>
<keyword evidence="6" id="KW-0804">Transcription</keyword>
<dbReference type="EMBL" id="QXRZ01000002">
    <property type="protein sequence ID" value="RIL44034.1"/>
    <property type="molecule type" value="Genomic_DNA"/>
</dbReference>
<evidence type="ECO:0000313" key="12">
    <source>
        <dbReference type="Proteomes" id="UP000283576"/>
    </source>
</evidence>
<evidence type="ECO:0000256" key="1">
    <source>
        <dbReference type="ARBA" id="ARBA00022491"/>
    </source>
</evidence>
<dbReference type="GO" id="GO:0006950">
    <property type="term" value="P:response to stress"/>
    <property type="evidence" value="ECO:0007669"/>
    <property type="project" value="TreeGrafter"/>
</dbReference>
<dbReference type="GO" id="GO:0003677">
    <property type="term" value="F:DNA binding"/>
    <property type="evidence" value="ECO:0007669"/>
    <property type="project" value="UniProtKB-KW"/>
</dbReference>
<keyword evidence="13" id="KW-1185">Reference proteome</keyword>
<evidence type="ECO:0000256" key="4">
    <source>
        <dbReference type="ARBA" id="ARBA00023125"/>
    </source>
</evidence>
<dbReference type="RefSeq" id="WP_042739126.1">
    <property type="nucleotide sequence ID" value="NZ_BKAX01000004.1"/>
</dbReference>
<dbReference type="Pfam" id="PF22381">
    <property type="entry name" value="Staph_reg_Sar_Rot"/>
    <property type="match status" value="1"/>
</dbReference>